<evidence type="ECO:0000313" key="1">
    <source>
        <dbReference type="EMBL" id="CAF1578066.1"/>
    </source>
</evidence>
<organism evidence="1 3">
    <name type="scientific">Didymodactylos carnosus</name>
    <dbReference type="NCBI Taxonomy" id="1234261"/>
    <lineage>
        <taxon>Eukaryota</taxon>
        <taxon>Metazoa</taxon>
        <taxon>Spiralia</taxon>
        <taxon>Gnathifera</taxon>
        <taxon>Rotifera</taxon>
        <taxon>Eurotatoria</taxon>
        <taxon>Bdelloidea</taxon>
        <taxon>Philodinida</taxon>
        <taxon>Philodinidae</taxon>
        <taxon>Didymodactylos</taxon>
    </lineage>
</organism>
<dbReference type="EMBL" id="CAJOBC010097013">
    <property type="protein sequence ID" value="CAF4444412.1"/>
    <property type="molecule type" value="Genomic_DNA"/>
</dbReference>
<dbReference type="EMBL" id="CAJNOQ010031094">
    <property type="protein sequence ID" value="CAF1578066.1"/>
    <property type="molecule type" value="Genomic_DNA"/>
</dbReference>
<proteinExistence type="predicted"/>
<dbReference type="Proteomes" id="UP000663829">
    <property type="component" value="Unassembled WGS sequence"/>
</dbReference>
<dbReference type="AlphaFoldDB" id="A0A815Z4J0"/>
<gene>
    <name evidence="1" type="ORF">GPM918_LOCUS40890</name>
    <name evidence="2" type="ORF">SRO942_LOCUS41883</name>
</gene>
<sequence length="76" mass="8574">MVTLIQRMPTKTEKDPLMNDGALAYNQFLPSRLPPMSSFTVEAVREQAELIAKKVNEKLSHTFIRGLKNSTVEIQA</sequence>
<protein>
    <submittedName>
        <fullName evidence="1">Uncharacterized protein</fullName>
    </submittedName>
</protein>
<evidence type="ECO:0000313" key="2">
    <source>
        <dbReference type="EMBL" id="CAF4444412.1"/>
    </source>
</evidence>
<reference evidence="1" key="1">
    <citation type="submission" date="2021-02" db="EMBL/GenBank/DDBJ databases">
        <authorList>
            <person name="Nowell W R."/>
        </authorList>
    </citation>
    <scope>NUCLEOTIDE SEQUENCE</scope>
</reference>
<accession>A0A815Z4J0</accession>
<dbReference type="Proteomes" id="UP000681722">
    <property type="component" value="Unassembled WGS sequence"/>
</dbReference>
<keyword evidence="3" id="KW-1185">Reference proteome</keyword>
<name>A0A815Z4J0_9BILA</name>
<comment type="caution">
    <text evidence="1">The sequence shown here is derived from an EMBL/GenBank/DDBJ whole genome shotgun (WGS) entry which is preliminary data.</text>
</comment>
<evidence type="ECO:0000313" key="3">
    <source>
        <dbReference type="Proteomes" id="UP000663829"/>
    </source>
</evidence>